<feature type="chain" id="PRO_5046134638" evidence="1">
    <location>
        <begin position="25"/>
        <end position="595"/>
    </location>
</feature>
<evidence type="ECO:0000313" key="2">
    <source>
        <dbReference type="EMBL" id="WPJ97120.1"/>
    </source>
</evidence>
<gene>
    <name evidence="2" type="ORF">SH580_05290</name>
</gene>
<keyword evidence="3" id="KW-1185">Reference proteome</keyword>
<evidence type="ECO:0000313" key="3">
    <source>
        <dbReference type="Proteomes" id="UP001324993"/>
    </source>
</evidence>
<accession>A0ABZ0RQ69</accession>
<reference evidence="2 3" key="1">
    <citation type="submission" date="2023-11" db="EMBL/GenBank/DDBJ databases">
        <title>Coraliomargarita sp. nov., isolated from marine algae.</title>
        <authorList>
            <person name="Lee J.K."/>
            <person name="Baek J.H."/>
            <person name="Kim J.M."/>
            <person name="Choi D.G."/>
            <person name="Jeon C.O."/>
        </authorList>
    </citation>
    <scope>NUCLEOTIDE SEQUENCE [LARGE SCALE GENOMIC DNA]</scope>
    <source>
        <strain evidence="2 3">J2-16</strain>
    </source>
</reference>
<feature type="signal peptide" evidence="1">
    <location>
        <begin position="1"/>
        <end position="24"/>
    </location>
</feature>
<dbReference type="Proteomes" id="UP001324993">
    <property type="component" value="Chromosome"/>
</dbReference>
<proteinExistence type="predicted"/>
<organism evidence="2 3">
    <name type="scientific">Coraliomargarita algicola</name>
    <dbReference type="NCBI Taxonomy" id="3092156"/>
    <lineage>
        <taxon>Bacteria</taxon>
        <taxon>Pseudomonadati</taxon>
        <taxon>Verrucomicrobiota</taxon>
        <taxon>Opitutia</taxon>
        <taxon>Puniceicoccales</taxon>
        <taxon>Coraliomargaritaceae</taxon>
        <taxon>Coraliomargarita</taxon>
    </lineage>
</organism>
<evidence type="ECO:0000256" key="1">
    <source>
        <dbReference type="SAM" id="SignalP"/>
    </source>
</evidence>
<protein>
    <submittedName>
        <fullName evidence="2">Uncharacterized protein</fullName>
    </submittedName>
</protein>
<dbReference type="RefSeq" id="WP_319833971.1">
    <property type="nucleotide sequence ID" value="NZ_CP138858.1"/>
</dbReference>
<sequence>MFTPTYRRLLGCFSYLTACLAAQANPESSRIFQVAEDSSSATVLTVLDADLDLATRLERERSTVPSPVPLGPRVVAGQGASEENLTFVRVLDPNGVPAVQFLAYPQTVTGGVLVAAGRQSDAGEFIVTAPIAHASVRALRVYNTLGGFLYDLPIPRGLSAPYQIAAGDFIPKQAGDEIAVTSSLQRKGQSTAVILYSAAGEYLDAIKFTAPGDGATHLESYQLAGSTGLELFYSEANCLLQFDPQGGEHRFLQLEETVELTGLYRSAFGTNMHWGAFPDSSMSEVLTFAGASADEKLNVGRHENEFWITGSGFGFDASDSGEYIKFVRYGHLRTDGSSPAYTDASLLMGTDPADWDRATAPARSGLGQLRRPLDEQQRALWEPCFTHRQFNDRFDDWKSVLDVASGLPKYLSLSRLNNISYYGEFGKQNSFVGSTYAFGLPALDRLYLLPLRSFLFTLSEAFRAHPERVISVEPNHEFEIAIKEDKSVGDYNPAMIRGFREYLMLQYGSDLEAVLQARKGPDLIAFDAPRDTDRGRWDRYDSENPFFNDWVNYNRYVVNRRLADTFAQALLAGFPSEIIKSSNSRPLRGGHFGSI</sequence>
<name>A0ABZ0RQ69_9BACT</name>
<keyword evidence="1" id="KW-0732">Signal</keyword>
<dbReference type="EMBL" id="CP138858">
    <property type="protein sequence ID" value="WPJ97120.1"/>
    <property type="molecule type" value="Genomic_DNA"/>
</dbReference>